<organism evidence="2 3">
    <name type="scientific">Brassica cretica</name>
    <name type="common">Mustard</name>
    <dbReference type="NCBI Taxonomy" id="69181"/>
    <lineage>
        <taxon>Eukaryota</taxon>
        <taxon>Viridiplantae</taxon>
        <taxon>Streptophyta</taxon>
        <taxon>Embryophyta</taxon>
        <taxon>Tracheophyta</taxon>
        <taxon>Spermatophyta</taxon>
        <taxon>Magnoliopsida</taxon>
        <taxon>eudicotyledons</taxon>
        <taxon>Gunneridae</taxon>
        <taxon>Pentapetalae</taxon>
        <taxon>rosids</taxon>
        <taxon>malvids</taxon>
        <taxon>Brassicales</taxon>
        <taxon>Brassicaceae</taxon>
        <taxon>Brassiceae</taxon>
        <taxon>Brassica</taxon>
    </lineage>
</organism>
<dbReference type="EMBL" id="QGKX02001621">
    <property type="protein sequence ID" value="KAF3505440.1"/>
    <property type="molecule type" value="Genomic_DNA"/>
</dbReference>
<feature type="compositionally biased region" description="Low complexity" evidence="1">
    <location>
        <begin position="69"/>
        <end position="80"/>
    </location>
</feature>
<accession>A0A8S9NL80</accession>
<evidence type="ECO:0000256" key="1">
    <source>
        <dbReference type="SAM" id="MobiDB-lite"/>
    </source>
</evidence>
<reference evidence="2" key="1">
    <citation type="submission" date="2019-12" db="EMBL/GenBank/DDBJ databases">
        <title>Genome sequencing and annotation of Brassica cretica.</title>
        <authorList>
            <person name="Studholme D.J."/>
            <person name="Sarris P."/>
        </authorList>
    </citation>
    <scope>NUCLEOTIDE SEQUENCE</scope>
    <source>
        <strain evidence="2">PFS-109/04</strain>
        <tissue evidence="2">Leaf</tissue>
    </source>
</reference>
<proteinExistence type="predicted"/>
<name>A0A8S9NL80_BRACR</name>
<dbReference type="AlphaFoldDB" id="A0A8S9NL80"/>
<dbReference type="Proteomes" id="UP000712600">
    <property type="component" value="Unassembled WGS sequence"/>
</dbReference>
<sequence>MFSGKTVSGVEWAQAFHTRRLHRRFLGDCDLEDATSSRQNRLIDTSASMISDLSTKAPLSTTRWRELGSASSPPSSSPVSLHREKS</sequence>
<comment type="caution">
    <text evidence="2">The sequence shown here is derived from an EMBL/GenBank/DDBJ whole genome shotgun (WGS) entry which is preliminary data.</text>
</comment>
<protein>
    <submittedName>
        <fullName evidence="2">Uncharacterized protein</fullName>
    </submittedName>
</protein>
<feature type="region of interest" description="Disordered" evidence="1">
    <location>
        <begin position="61"/>
        <end position="86"/>
    </location>
</feature>
<evidence type="ECO:0000313" key="2">
    <source>
        <dbReference type="EMBL" id="KAF3505440.1"/>
    </source>
</evidence>
<evidence type="ECO:0000313" key="3">
    <source>
        <dbReference type="Proteomes" id="UP000712600"/>
    </source>
</evidence>
<gene>
    <name evidence="2" type="ORF">F2Q69_00041106</name>
</gene>